<organism evidence="1">
    <name type="scientific">marine sediment metagenome</name>
    <dbReference type="NCBI Taxonomy" id="412755"/>
    <lineage>
        <taxon>unclassified sequences</taxon>
        <taxon>metagenomes</taxon>
        <taxon>ecological metagenomes</taxon>
    </lineage>
</organism>
<proteinExistence type="predicted"/>
<feature type="non-terminal residue" evidence="1">
    <location>
        <position position="37"/>
    </location>
</feature>
<protein>
    <submittedName>
        <fullName evidence="1">Uncharacterized protein</fullName>
    </submittedName>
</protein>
<evidence type="ECO:0000313" key="1">
    <source>
        <dbReference type="EMBL" id="GAH65091.1"/>
    </source>
</evidence>
<gene>
    <name evidence="1" type="ORF">S03H2_54241</name>
</gene>
<dbReference type="EMBL" id="BARU01034568">
    <property type="protein sequence ID" value="GAH65091.1"/>
    <property type="molecule type" value="Genomic_DNA"/>
</dbReference>
<comment type="caution">
    <text evidence="1">The sequence shown here is derived from an EMBL/GenBank/DDBJ whole genome shotgun (WGS) entry which is preliminary data.</text>
</comment>
<accession>X1H4K1</accession>
<reference evidence="1" key="1">
    <citation type="journal article" date="2014" name="Front. Microbiol.">
        <title>High frequency of phylogenetically diverse reductive dehalogenase-homologous genes in deep subseafloor sedimentary metagenomes.</title>
        <authorList>
            <person name="Kawai M."/>
            <person name="Futagami T."/>
            <person name="Toyoda A."/>
            <person name="Takaki Y."/>
            <person name="Nishi S."/>
            <person name="Hori S."/>
            <person name="Arai W."/>
            <person name="Tsubouchi T."/>
            <person name="Morono Y."/>
            <person name="Uchiyama I."/>
            <person name="Ito T."/>
            <person name="Fujiyama A."/>
            <person name="Inagaki F."/>
            <person name="Takami H."/>
        </authorList>
    </citation>
    <scope>NUCLEOTIDE SEQUENCE</scope>
    <source>
        <strain evidence="1">Expedition CK06-06</strain>
    </source>
</reference>
<name>X1H4K1_9ZZZZ</name>
<dbReference type="AlphaFoldDB" id="X1H4K1"/>
<sequence>MKYSKRYSKLFEKEYTTIRRYPKGKVGDVINETYPHG</sequence>